<feature type="transmembrane region" description="Helical" evidence="1">
    <location>
        <begin position="7"/>
        <end position="28"/>
    </location>
</feature>
<organism evidence="2 3">
    <name type="scientific">Alteromonas marina</name>
    <dbReference type="NCBI Taxonomy" id="203795"/>
    <lineage>
        <taxon>Bacteria</taxon>
        <taxon>Pseudomonadati</taxon>
        <taxon>Pseudomonadota</taxon>
        <taxon>Gammaproteobacteria</taxon>
        <taxon>Alteromonadales</taxon>
        <taxon>Alteromonadaceae</taxon>
        <taxon>Alteromonas/Salinimonas group</taxon>
        <taxon>Alteromonas</taxon>
    </lineage>
</organism>
<evidence type="ECO:0000256" key="1">
    <source>
        <dbReference type="SAM" id="Phobius"/>
    </source>
</evidence>
<keyword evidence="3" id="KW-1185">Reference proteome</keyword>
<dbReference type="OrthoDB" id="6379662at2"/>
<evidence type="ECO:0000313" key="3">
    <source>
        <dbReference type="Proteomes" id="UP000031197"/>
    </source>
</evidence>
<dbReference type="AlphaFoldDB" id="A0A0B3YIU0"/>
<feature type="transmembrane region" description="Helical" evidence="1">
    <location>
        <begin position="48"/>
        <end position="66"/>
    </location>
</feature>
<sequence length="332" mass="37714">MNIVAQQYSTIATCAVTGIGILAGAHYFGAFDLARLDTPLGVRQRNAALAFGLMIVFFIYINRYLYQRAVKCFSEFLSKYPGEMKHQTMMLRLQNGFSKCRKFSWIGGGMVTVFYLLSEGLLSFDAEPLSWYLSVLGLIFWRYAICTLFCLLFVTRFALLHFLNERLIDLFGIEKFKHLSDLVISNAIVSALSLSLIPIFWLGTNVPIIDKVIVSCVFVALTYFLYLPVHKVQRCIAKKKSLAILRINDSIKALFLLNEQHKRRLTDDPVRLRKLSSLINSKQQISAVSEWAIDIPQGMKTIAIVFSVPLSWVIGALVDKYLQEIIEISKMV</sequence>
<dbReference type="EMBL" id="JWLW01000001">
    <property type="protein sequence ID" value="KHT57864.1"/>
    <property type="molecule type" value="Genomic_DNA"/>
</dbReference>
<gene>
    <name evidence="2" type="ORF">RJ41_00595</name>
</gene>
<feature type="transmembrane region" description="Helical" evidence="1">
    <location>
        <begin position="103"/>
        <end position="124"/>
    </location>
</feature>
<feature type="transmembrane region" description="Helical" evidence="1">
    <location>
        <begin position="130"/>
        <end position="159"/>
    </location>
</feature>
<accession>A0A0B3YIU0</accession>
<protein>
    <submittedName>
        <fullName evidence="2">Uncharacterized protein</fullName>
    </submittedName>
</protein>
<feature type="transmembrane region" description="Helical" evidence="1">
    <location>
        <begin position="179"/>
        <end position="202"/>
    </location>
</feature>
<reference evidence="2 3" key="1">
    <citation type="submission" date="2014-12" db="EMBL/GenBank/DDBJ databases">
        <title>Genome sequencing of Alteromonas marina AD001.</title>
        <authorList>
            <person name="Adrian T.G.S."/>
            <person name="Chan K.G."/>
        </authorList>
    </citation>
    <scope>NUCLEOTIDE SEQUENCE [LARGE SCALE GENOMIC DNA]</scope>
    <source>
        <strain evidence="2 3">AD001</strain>
    </source>
</reference>
<feature type="transmembrane region" description="Helical" evidence="1">
    <location>
        <begin position="208"/>
        <end position="229"/>
    </location>
</feature>
<keyword evidence="1" id="KW-0472">Membrane</keyword>
<proteinExistence type="predicted"/>
<keyword evidence="1" id="KW-0812">Transmembrane</keyword>
<keyword evidence="1" id="KW-1133">Transmembrane helix</keyword>
<comment type="caution">
    <text evidence="2">The sequence shown here is derived from an EMBL/GenBank/DDBJ whole genome shotgun (WGS) entry which is preliminary data.</text>
</comment>
<evidence type="ECO:0000313" key="2">
    <source>
        <dbReference type="EMBL" id="KHT57864.1"/>
    </source>
</evidence>
<dbReference type="RefSeq" id="WP_039216259.1">
    <property type="nucleotide sequence ID" value="NZ_JWLW01000001.1"/>
</dbReference>
<dbReference type="Proteomes" id="UP000031197">
    <property type="component" value="Unassembled WGS sequence"/>
</dbReference>
<name>A0A0B3YIU0_9ALTE</name>